<gene>
    <name evidence="5" type="ORF">E3T55_03295</name>
</gene>
<evidence type="ECO:0000259" key="4">
    <source>
        <dbReference type="Pfam" id="PF08240"/>
    </source>
</evidence>
<dbReference type="InterPro" id="IPR013154">
    <property type="entry name" value="ADH-like_N"/>
</dbReference>
<dbReference type="AlphaFoldDB" id="A0A4R9A9K8"/>
<dbReference type="Proteomes" id="UP000297447">
    <property type="component" value="Unassembled WGS sequence"/>
</dbReference>
<feature type="domain" description="Alcohol dehydrogenase-like C-terminal" evidence="3">
    <location>
        <begin position="171"/>
        <end position="290"/>
    </location>
</feature>
<reference evidence="5 6" key="1">
    <citation type="submission" date="2019-03" db="EMBL/GenBank/DDBJ databases">
        <title>Genomics of glacier-inhabiting Cryobacterium strains.</title>
        <authorList>
            <person name="Liu Q."/>
            <person name="Xin Y.-H."/>
        </authorList>
    </citation>
    <scope>NUCLEOTIDE SEQUENCE [LARGE SCALE GENOMIC DNA]</scope>
    <source>
        <strain evidence="5 6">Hh14</strain>
    </source>
</reference>
<keyword evidence="6" id="KW-1185">Reference proteome</keyword>
<dbReference type="GO" id="GO:0016491">
    <property type="term" value="F:oxidoreductase activity"/>
    <property type="evidence" value="ECO:0007669"/>
    <property type="project" value="UniProtKB-KW"/>
</dbReference>
<evidence type="ECO:0000313" key="5">
    <source>
        <dbReference type="EMBL" id="TFD54611.1"/>
    </source>
</evidence>
<evidence type="ECO:0000256" key="1">
    <source>
        <dbReference type="ARBA" id="ARBA00001947"/>
    </source>
</evidence>
<dbReference type="EMBL" id="SOHE01000016">
    <property type="protein sequence ID" value="TFD54611.1"/>
    <property type="molecule type" value="Genomic_DNA"/>
</dbReference>
<name>A0A4R9A9K8_9MICO</name>
<evidence type="ECO:0000259" key="3">
    <source>
        <dbReference type="Pfam" id="PF00107"/>
    </source>
</evidence>
<proteinExistence type="predicted"/>
<accession>A0A4R9A9K8</accession>
<comment type="cofactor">
    <cofactor evidence="1">
        <name>Zn(2+)</name>
        <dbReference type="ChEBI" id="CHEBI:29105"/>
    </cofactor>
</comment>
<dbReference type="Gene3D" id="3.40.50.720">
    <property type="entry name" value="NAD(P)-binding Rossmann-like Domain"/>
    <property type="match status" value="1"/>
</dbReference>
<dbReference type="InterPro" id="IPR013149">
    <property type="entry name" value="ADH-like_C"/>
</dbReference>
<organism evidence="5 6">
    <name type="scientific">Cryobacterium frigoriphilum</name>
    <dbReference type="NCBI Taxonomy" id="1259150"/>
    <lineage>
        <taxon>Bacteria</taxon>
        <taxon>Bacillati</taxon>
        <taxon>Actinomycetota</taxon>
        <taxon>Actinomycetes</taxon>
        <taxon>Micrococcales</taxon>
        <taxon>Microbacteriaceae</taxon>
        <taxon>Cryobacterium</taxon>
    </lineage>
</organism>
<feature type="domain" description="Alcohol dehydrogenase-like N-terminal" evidence="4">
    <location>
        <begin position="26"/>
        <end position="132"/>
    </location>
</feature>
<evidence type="ECO:0000313" key="6">
    <source>
        <dbReference type="Proteomes" id="UP000297447"/>
    </source>
</evidence>
<comment type="caution">
    <text evidence="5">The sequence shown here is derived from an EMBL/GenBank/DDBJ whole genome shotgun (WGS) entry which is preliminary data.</text>
</comment>
<protein>
    <submittedName>
        <fullName evidence="5">2-deoxy-scyllo-inosamine dehydrogenase</fullName>
    </submittedName>
</protein>
<dbReference type="Gene3D" id="3.90.180.10">
    <property type="entry name" value="Medium-chain alcohol dehydrogenases, catalytic domain"/>
    <property type="match status" value="1"/>
</dbReference>
<dbReference type="InterPro" id="IPR036291">
    <property type="entry name" value="NAD(P)-bd_dom_sf"/>
</dbReference>
<keyword evidence="2" id="KW-0560">Oxidoreductase</keyword>
<sequence>MLAACTVSRETIEYQQLAEPAIAAAHALVRVHHVTLCGTDLHIWEDDYATELPIVQGHEFVGIIEGLPVGAPEGWAIGDRVAVSPVFSCGTCYACSIGRTNACADISVYGCYEDGALVELINVPFDKLHLVPADLPLHIASLWEPMSIAMQAVNRSHPVRGEKAVVLGCGPIGLLVTLYLTDLGVDVLAADTLTGRTDFARQFGAQQTMLVDPARDFPTAEQTPTLDTFTRGQGPSLVFEATGMPSSLGNALRMVATAGRVVAVGISDREVALSMRTVPVKEIDLIGSRNSLNLVDASLEILSRHPEQAAALVTHRFPFEDLGTAFETMRSRTELVGKVAIDMPGARA</sequence>
<dbReference type="OrthoDB" id="9797931at2"/>
<dbReference type="SUPFAM" id="SSF50129">
    <property type="entry name" value="GroES-like"/>
    <property type="match status" value="1"/>
</dbReference>
<dbReference type="Pfam" id="PF00107">
    <property type="entry name" value="ADH_zinc_N"/>
    <property type="match status" value="1"/>
</dbReference>
<evidence type="ECO:0000256" key="2">
    <source>
        <dbReference type="ARBA" id="ARBA00023002"/>
    </source>
</evidence>
<dbReference type="PANTHER" id="PTHR43401">
    <property type="entry name" value="L-THREONINE 3-DEHYDROGENASE"/>
    <property type="match status" value="1"/>
</dbReference>
<dbReference type="SUPFAM" id="SSF51735">
    <property type="entry name" value="NAD(P)-binding Rossmann-fold domains"/>
    <property type="match status" value="1"/>
</dbReference>
<dbReference type="InterPro" id="IPR050129">
    <property type="entry name" value="Zn_alcohol_dh"/>
</dbReference>
<dbReference type="PANTHER" id="PTHR43401:SF2">
    <property type="entry name" value="L-THREONINE 3-DEHYDROGENASE"/>
    <property type="match status" value="1"/>
</dbReference>
<dbReference type="InterPro" id="IPR011032">
    <property type="entry name" value="GroES-like_sf"/>
</dbReference>
<dbReference type="Pfam" id="PF08240">
    <property type="entry name" value="ADH_N"/>
    <property type="match status" value="1"/>
</dbReference>